<evidence type="ECO:0008006" key="3">
    <source>
        <dbReference type="Google" id="ProtNLM"/>
    </source>
</evidence>
<dbReference type="EMBL" id="MDYP01000054">
    <property type="protein sequence ID" value="OQE00307.1"/>
    <property type="molecule type" value="Genomic_DNA"/>
</dbReference>
<protein>
    <recommendedName>
        <fullName evidence="3">Metallothionein</fullName>
    </recommendedName>
</protein>
<dbReference type="AlphaFoldDB" id="A0A1V6REV2"/>
<sequence length="31" mass="2926">MGCGCGSTCNCTGGSQSCSCGDNCNCKGCGK</sequence>
<gene>
    <name evidence="1" type="ORF">PENVUL_c054G00207</name>
</gene>
<accession>A0A1V6REV2</accession>
<organism evidence="1 2">
    <name type="scientific">Penicillium vulpinum</name>
    <dbReference type="NCBI Taxonomy" id="29845"/>
    <lineage>
        <taxon>Eukaryota</taxon>
        <taxon>Fungi</taxon>
        <taxon>Dikarya</taxon>
        <taxon>Ascomycota</taxon>
        <taxon>Pezizomycotina</taxon>
        <taxon>Eurotiomycetes</taxon>
        <taxon>Eurotiomycetidae</taxon>
        <taxon>Eurotiales</taxon>
        <taxon>Aspergillaceae</taxon>
        <taxon>Penicillium</taxon>
    </lineage>
</organism>
<reference evidence="2" key="1">
    <citation type="journal article" date="2017" name="Nat. Microbiol.">
        <title>Global analysis of biosynthetic gene clusters reveals vast potential of secondary metabolite production in Penicillium species.</title>
        <authorList>
            <person name="Nielsen J.C."/>
            <person name="Grijseels S."/>
            <person name="Prigent S."/>
            <person name="Ji B."/>
            <person name="Dainat J."/>
            <person name="Nielsen K.F."/>
            <person name="Frisvad J.C."/>
            <person name="Workman M."/>
            <person name="Nielsen J."/>
        </authorList>
    </citation>
    <scope>NUCLEOTIDE SEQUENCE [LARGE SCALE GENOMIC DNA]</scope>
    <source>
        <strain evidence="2">IBT 29486</strain>
    </source>
</reference>
<name>A0A1V6REV2_9EURO</name>
<keyword evidence="2" id="KW-1185">Reference proteome</keyword>
<dbReference type="Proteomes" id="UP000191518">
    <property type="component" value="Unassembled WGS sequence"/>
</dbReference>
<proteinExistence type="predicted"/>
<comment type="caution">
    <text evidence="1">The sequence shown here is derived from an EMBL/GenBank/DDBJ whole genome shotgun (WGS) entry which is preliminary data.</text>
</comment>
<evidence type="ECO:0000313" key="1">
    <source>
        <dbReference type="EMBL" id="OQE00307.1"/>
    </source>
</evidence>
<evidence type="ECO:0000313" key="2">
    <source>
        <dbReference type="Proteomes" id="UP000191518"/>
    </source>
</evidence>